<keyword evidence="1" id="KW-0732">Signal</keyword>
<gene>
    <name evidence="2" type="ORF">WH52_09795</name>
</gene>
<comment type="caution">
    <text evidence="2">The sequence shown here is derived from an EMBL/GenBank/DDBJ whole genome shotgun (WGS) entry which is preliminary data.</text>
</comment>
<feature type="chain" id="PRO_5013164107" evidence="1">
    <location>
        <begin position="20"/>
        <end position="146"/>
    </location>
</feature>
<name>A0A1Y2PB68_9FLAO</name>
<sequence length="146" mass="17075">MIRKILFIIICFFSVYAFSQEAFDKNTIIGTSCFYSGRQTKIILQFERLIKNKNEKEIRKKLFSSKKEERLLSAKILGFLASKKSITLSKEEEIQQNNIKNSNDEVFICSGCSFINKVKTKDFFSPTLKNNQVLLESWLHIKLENF</sequence>
<dbReference type="Proteomes" id="UP000194221">
    <property type="component" value="Unassembled WGS sequence"/>
</dbReference>
<dbReference type="AlphaFoldDB" id="A0A1Y2PB68"/>
<feature type="signal peptide" evidence="1">
    <location>
        <begin position="1"/>
        <end position="19"/>
    </location>
</feature>
<reference evidence="2 3" key="1">
    <citation type="submission" date="2015-03" db="EMBL/GenBank/DDBJ databases">
        <title>Genome sequence of Tenacibaculum sp. S2-2, isolated from intestinal microbiota of sea cucumber, Apostichopus japonicas.</title>
        <authorList>
            <person name="Shao Z."/>
            <person name="Wang L."/>
            <person name="Li X."/>
        </authorList>
    </citation>
    <scope>NUCLEOTIDE SEQUENCE [LARGE SCALE GENOMIC DNA]</scope>
    <source>
        <strain evidence="2 3">S2-2</strain>
    </source>
</reference>
<evidence type="ECO:0000313" key="3">
    <source>
        <dbReference type="Proteomes" id="UP000194221"/>
    </source>
</evidence>
<dbReference type="RefSeq" id="WP_143592132.1">
    <property type="nucleotide sequence ID" value="NZ_LAPZ01000007.1"/>
</dbReference>
<dbReference type="OrthoDB" id="1369626at2"/>
<dbReference type="EMBL" id="LAPZ01000007">
    <property type="protein sequence ID" value="OSY87713.1"/>
    <property type="molecule type" value="Genomic_DNA"/>
</dbReference>
<evidence type="ECO:0000313" key="2">
    <source>
        <dbReference type="EMBL" id="OSY87713.1"/>
    </source>
</evidence>
<keyword evidence="3" id="KW-1185">Reference proteome</keyword>
<accession>A0A1Y2PB68</accession>
<organism evidence="2 3">
    <name type="scientific">Tenacibaculum holothuriorum</name>
    <dbReference type="NCBI Taxonomy" id="1635173"/>
    <lineage>
        <taxon>Bacteria</taxon>
        <taxon>Pseudomonadati</taxon>
        <taxon>Bacteroidota</taxon>
        <taxon>Flavobacteriia</taxon>
        <taxon>Flavobacteriales</taxon>
        <taxon>Flavobacteriaceae</taxon>
        <taxon>Tenacibaculum</taxon>
    </lineage>
</organism>
<protein>
    <submittedName>
        <fullName evidence="2">Uncharacterized protein</fullName>
    </submittedName>
</protein>
<proteinExistence type="predicted"/>
<evidence type="ECO:0000256" key="1">
    <source>
        <dbReference type="SAM" id="SignalP"/>
    </source>
</evidence>
<dbReference type="STRING" id="1635173.WH52_09795"/>
<dbReference type="InParanoid" id="A0A1Y2PB68"/>